<accession>A0A0F4IU74</accession>
<name>A0A0F4IU74_9ACTN</name>
<reference evidence="1 2" key="1">
    <citation type="submission" date="2015-02" db="EMBL/GenBank/DDBJ databases">
        <authorList>
            <person name="Ju K.-S."/>
            <person name="Doroghazi J.R."/>
            <person name="Metcalf W."/>
        </authorList>
    </citation>
    <scope>NUCLEOTIDE SEQUENCE [LARGE SCALE GENOMIC DNA]</scope>
    <source>
        <strain evidence="1 2">NRRL ISP-5550</strain>
    </source>
</reference>
<organism evidence="1 2">
    <name type="scientific">Streptomyces katrae</name>
    <dbReference type="NCBI Taxonomy" id="68223"/>
    <lineage>
        <taxon>Bacteria</taxon>
        <taxon>Bacillati</taxon>
        <taxon>Actinomycetota</taxon>
        <taxon>Actinomycetes</taxon>
        <taxon>Kitasatosporales</taxon>
        <taxon>Streptomycetaceae</taxon>
        <taxon>Streptomyces</taxon>
    </lineage>
</organism>
<evidence type="ECO:0000313" key="2">
    <source>
        <dbReference type="Proteomes" id="UP000033551"/>
    </source>
</evidence>
<sequence length="88" mass="9682">MSNGKPTSIKTSEATRDRLRLLAQERGTTITELLDELAQSRLTQAEQEQRALEAAAELGLDYTEQLQQAGQSAWDKIRAHQGGAAAWT</sequence>
<dbReference type="OrthoDB" id="4246644at2"/>
<dbReference type="AlphaFoldDB" id="A0A0F4IU74"/>
<dbReference type="EMBL" id="JZWV01001057">
    <property type="protein sequence ID" value="KJY25557.1"/>
    <property type="molecule type" value="Genomic_DNA"/>
</dbReference>
<dbReference type="PATRIC" id="fig|68223.7.peg.3151"/>
<evidence type="ECO:0008006" key="3">
    <source>
        <dbReference type="Google" id="ProtNLM"/>
    </source>
</evidence>
<gene>
    <name evidence="1" type="ORF">VR44_32160</name>
</gene>
<evidence type="ECO:0000313" key="1">
    <source>
        <dbReference type="EMBL" id="KJY25557.1"/>
    </source>
</evidence>
<keyword evidence="2" id="KW-1185">Reference proteome</keyword>
<dbReference type="RefSeq" id="WP_045951159.1">
    <property type="nucleotide sequence ID" value="NZ_JZWV01001057.1"/>
</dbReference>
<proteinExistence type="predicted"/>
<dbReference type="Proteomes" id="UP000033551">
    <property type="component" value="Unassembled WGS sequence"/>
</dbReference>
<protein>
    <recommendedName>
        <fullName evidence="3">Ribbon-helix-helix protein CopG domain-containing protein</fullName>
    </recommendedName>
</protein>
<comment type="caution">
    <text evidence="1">The sequence shown here is derived from an EMBL/GenBank/DDBJ whole genome shotgun (WGS) entry which is preliminary data.</text>
</comment>